<dbReference type="Proteomes" id="UP000276223">
    <property type="component" value="Unassembled WGS sequence"/>
</dbReference>
<name>A0A3N1UMC3_9BACT</name>
<gene>
    <name evidence="1" type="ORF">EDC27_2149</name>
</gene>
<dbReference type="EMBL" id="RJVA01000013">
    <property type="protein sequence ID" value="ROQ90888.1"/>
    <property type="molecule type" value="Genomic_DNA"/>
</dbReference>
<dbReference type="AlphaFoldDB" id="A0A3N1UMC3"/>
<accession>A0A3N1UMC3</accession>
<protein>
    <submittedName>
        <fullName evidence="1">Uncharacterized protein</fullName>
    </submittedName>
</protein>
<reference evidence="1 2" key="1">
    <citation type="submission" date="2018-11" db="EMBL/GenBank/DDBJ databases">
        <title>Genomic Encyclopedia of Type Strains, Phase IV (KMG-IV): sequencing the most valuable type-strain genomes for metagenomic binning, comparative biology and taxonomic classification.</title>
        <authorList>
            <person name="Goeker M."/>
        </authorList>
    </citation>
    <scope>NUCLEOTIDE SEQUENCE [LARGE SCALE GENOMIC DNA]</scope>
    <source>
        <strain evidence="1 2">DSM 22027</strain>
    </source>
</reference>
<comment type="caution">
    <text evidence="1">The sequence shown here is derived from an EMBL/GenBank/DDBJ whole genome shotgun (WGS) entry which is preliminary data.</text>
</comment>
<proteinExistence type="predicted"/>
<keyword evidence="2" id="KW-1185">Reference proteome</keyword>
<evidence type="ECO:0000313" key="1">
    <source>
        <dbReference type="EMBL" id="ROQ90888.1"/>
    </source>
</evidence>
<dbReference type="RefSeq" id="WP_281273144.1">
    <property type="nucleotide sequence ID" value="NZ_RJVA01000013.1"/>
</dbReference>
<sequence length="43" mass="4809">MERATTATKSKATIDGVELTHDTLTGRGGLILFVRYLRNIQIF</sequence>
<evidence type="ECO:0000313" key="2">
    <source>
        <dbReference type="Proteomes" id="UP000276223"/>
    </source>
</evidence>
<organism evidence="1 2">
    <name type="scientific">Desulfosoma caldarium</name>
    <dbReference type="NCBI Taxonomy" id="610254"/>
    <lineage>
        <taxon>Bacteria</taxon>
        <taxon>Pseudomonadati</taxon>
        <taxon>Thermodesulfobacteriota</taxon>
        <taxon>Syntrophobacteria</taxon>
        <taxon>Syntrophobacterales</taxon>
        <taxon>Syntrophobacteraceae</taxon>
        <taxon>Desulfosoma</taxon>
    </lineage>
</organism>